<organism evidence="1 2">
    <name type="scientific">Bionectria ochroleuca</name>
    <name type="common">Gliocladium roseum</name>
    <dbReference type="NCBI Taxonomy" id="29856"/>
    <lineage>
        <taxon>Eukaryota</taxon>
        <taxon>Fungi</taxon>
        <taxon>Dikarya</taxon>
        <taxon>Ascomycota</taxon>
        <taxon>Pezizomycotina</taxon>
        <taxon>Sordariomycetes</taxon>
        <taxon>Hypocreomycetidae</taxon>
        <taxon>Hypocreales</taxon>
        <taxon>Bionectriaceae</taxon>
        <taxon>Clonostachys</taxon>
    </lineage>
</organism>
<accession>A0ABY6UPQ4</accession>
<name>A0ABY6UPQ4_BIOOC</name>
<comment type="caution">
    <text evidence="1">The sequence shown here is derived from an EMBL/GenBank/DDBJ whole genome shotgun (WGS) entry which is preliminary data.</text>
</comment>
<reference evidence="1 2" key="1">
    <citation type="submission" date="2019-06" db="EMBL/GenBank/DDBJ databases">
        <authorList>
            <person name="Broberg M."/>
        </authorList>
    </citation>
    <scope>NUCLEOTIDE SEQUENCE [LARGE SCALE GENOMIC DNA]</scope>
</reference>
<evidence type="ECO:0000313" key="1">
    <source>
        <dbReference type="EMBL" id="VUC33328.1"/>
    </source>
</evidence>
<dbReference type="EMBL" id="CABFNS010000862">
    <property type="protein sequence ID" value="VUC33328.1"/>
    <property type="molecule type" value="Genomic_DNA"/>
</dbReference>
<keyword evidence="2" id="KW-1185">Reference proteome</keyword>
<evidence type="ECO:0000313" key="2">
    <source>
        <dbReference type="Proteomes" id="UP000766486"/>
    </source>
</evidence>
<dbReference type="Proteomes" id="UP000766486">
    <property type="component" value="Unassembled WGS sequence"/>
</dbReference>
<gene>
    <name evidence="1" type="ORF">CLO192961_LOCUS346712</name>
</gene>
<sequence>MTVMNGTTGMVAGVIPERAYRDLVRILRGMAMTVGRCVYEVRLLLSCETGEIPVFLEIGEKARVVHGGMRDEASRKGPKGPKGAGSGLDLLADYDGLMAASRGWPILARGEAWPRDGLREEPKRSEEPKFQAS</sequence>
<protein>
    <submittedName>
        <fullName evidence="1">Uncharacterized protein</fullName>
    </submittedName>
</protein>
<proteinExistence type="predicted"/>